<comment type="caution">
    <text evidence="1">The sequence shown here is derived from an EMBL/GenBank/DDBJ whole genome shotgun (WGS) entry which is preliminary data.</text>
</comment>
<sequence length="159" mass="17035">MTDPAEGLTSFQAALDADIVTLQKGALDPNIHVHLDHPAGSPRFTYVRLKGKTVTSLVMLVPVDHLDGLPCFQMGCAVPEKFRGQGLAQCTMLAALAELEAGLGRNGVSAFYVEAVVGIDNEPSKRIAEKVLSSNPEQVTDKFSGQPAYHYVKRIGTKA</sequence>
<evidence type="ECO:0000313" key="2">
    <source>
        <dbReference type="Proteomes" id="UP001198862"/>
    </source>
</evidence>
<keyword evidence="2" id="KW-1185">Reference proteome</keyword>
<dbReference type="EMBL" id="JAJISD010000019">
    <property type="protein sequence ID" value="MCC8432879.1"/>
    <property type="molecule type" value="Genomic_DNA"/>
</dbReference>
<gene>
    <name evidence="1" type="ORF">LJ725_28255</name>
</gene>
<dbReference type="SUPFAM" id="SSF55729">
    <property type="entry name" value="Acyl-CoA N-acyltransferases (Nat)"/>
    <property type="match status" value="1"/>
</dbReference>
<reference evidence="1 2" key="1">
    <citation type="submission" date="2021-11" db="EMBL/GenBank/DDBJ databases">
        <authorList>
            <person name="Lee D.-H."/>
            <person name="Kim S.-B."/>
        </authorList>
    </citation>
    <scope>NUCLEOTIDE SEQUENCE [LARGE SCALE GENOMIC DNA]</scope>
    <source>
        <strain evidence="1 2">KCTC 52223</strain>
    </source>
</reference>
<dbReference type="RefSeq" id="WP_156716881.1">
    <property type="nucleotide sequence ID" value="NZ_JAJISD010000019.1"/>
</dbReference>
<dbReference type="Proteomes" id="UP001198862">
    <property type="component" value="Unassembled WGS sequence"/>
</dbReference>
<name>A0ABS8L3F2_9HYPH</name>
<protein>
    <submittedName>
        <fullName evidence="1">GNAT family N-acetyltransferase</fullName>
    </submittedName>
</protein>
<dbReference type="Gene3D" id="3.40.630.30">
    <property type="match status" value="1"/>
</dbReference>
<dbReference type="InterPro" id="IPR016181">
    <property type="entry name" value="Acyl_CoA_acyltransferase"/>
</dbReference>
<accession>A0ABS8L3F2</accession>
<organism evidence="1 2">
    <name type="scientific">Reyranella aquatilis</name>
    <dbReference type="NCBI Taxonomy" id="2035356"/>
    <lineage>
        <taxon>Bacteria</taxon>
        <taxon>Pseudomonadati</taxon>
        <taxon>Pseudomonadota</taxon>
        <taxon>Alphaproteobacteria</taxon>
        <taxon>Hyphomicrobiales</taxon>
        <taxon>Reyranellaceae</taxon>
        <taxon>Reyranella</taxon>
    </lineage>
</organism>
<proteinExistence type="predicted"/>
<evidence type="ECO:0000313" key="1">
    <source>
        <dbReference type="EMBL" id="MCC8432879.1"/>
    </source>
</evidence>